<organism evidence="1 2">
    <name type="scientific">Serratia fonticola</name>
    <dbReference type="NCBI Taxonomy" id="47917"/>
    <lineage>
        <taxon>Bacteria</taxon>
        <taxon>Pseudomonadati</taxon>
        <taxon>Pseudomonadota</taxon>
        <taxon>Gammaproteobacteria</taxon>
        <taxon>Enterobacterales</taxon>
        <taxon>Yersiniaceae</taxon>
        <taxon>Serratia</taxon>
    </lineage>
</organism>
<accession>A0AAW3WMG8</accession>
<dbReference type="Proteomes" id="UP000659084">
    <property type="component" value="Unassembled WGS sequence"/>
</dbReference>
<sequence length="61" mass="6867">MIDKKHNTTIFLFASVLRSDPKSRPVMQRVQASSEKEARCQLVRDYVLSFAGRLPLTGDAS</sequence>
<evidence type="ECO:0000313" key="1">
    <source>
        <dbReference type="EMBL" id="MBC3211403.1"/>
    </source>
</evidence>
<name>A0AAW3WMG8_SERFO</name>
<dbReference type="EMBL" id="JACNYO010000003">
    <property type="protein sequence ID" value="MBC3211403.1"/>
    <property type="molecule type" value="Genomic_DNA"/>
</dbReference>
<proteinExistence type="predicted"/>
<reference evidence="1" key="1">
    <citation type="submission" date="2020-08" db="EMBL/GenBank/DDBJ databases">
        <title>Food and environmental bacterial isolates.</title>
        <authorList>
            <person name="Richter L."/>
            <person name="Du Plessis E.M."/>
            <person name="Duvenage S."/>
            <person name="Allam M."/>
            <person name="Korsten L."/>
        </authorList>
    </citation>
    <scope>NUCLEOTIDE SEQUENCE</scope>
    <source>
        <strain evidence="1">UPMP2127</strain>
    </source>
</reference>
<comment type="caution">
    <text evidence="1">The sequence shown here is derived from an EMBL/GenBank/DDBJ whole genome shotgun (WGS) entry which is preliminary data.</text>
</comment>
<protein>
    <submittedName>
        <fullName evidence="1">Host cell division inhibitor Icd-like protein</fullName>
    </submittedName>
</protein>
<dbReference type="AlphaFoldDB" id="A0AAW3WMG8"/>
<dbReference type="RefSeq" id="WP_179252096.1">
    <property type="nucleotide sequence ID" value="NZ_JACBIV010000004.1"/>
</dbReference>
<gene>
    <name evidence="1" type="ORF">H8J20_04550</name>
</gene>
<dbReference type="NCBIfam" id="NF033153">
    <property type="entry name" value="phage_ICD_like"/>
    <property type="match status" value="1"/>
</dbReference>
<evidence type="ECO:0000313" key="2">
    <source>
        <dbReference type="Proteomes" id="UP000659084"/>
    </source>
</evidence>